<comment type="caution">
    <text evidence="3">The sequence shown here is derived from an EMBL/GenBank/DDBJ whole genome shotgun (WGS) entry which is preliminary data.</text>
</comment>
<evidence type="ECO:0000313" key="3">
    <source>
        <dbReference type="EMBL" id="MDK3075448.1"/>
    </source>
</evidence>
<gene>
    <name evidence="3" type="ORF">QO034_20440</name>
</gene>
<evidence type="ECO:0000256" key="1">
    <source>
        <dbReference type="ARBA" id="ARBA00004328"/>
    </source>
</evidence>
<dbReference type="InterPro" id="IPR054612">
    <property type="entry name" value="Phage_capsid-like_C"/>
</dbReference>
<feature type="domain" description="Phage capsid-like C-terminal" evidence="2">
    <location>
        <begin position="172"/>
        <end position="406"/>
    </location>
</feature>
<organism evidence="3 4">
    <name type="scientific">Sedimentitalea xiamensis</name>
    <dbReference type="NCBI Taxonomy" id="3050037"/>
    <lineage>
        <taxon>Bacteria</taxon>
        <taxon>Pseudomonadati</taxon>
        <taxon>Pseudomonadota</taxon>
        <taxon>Alphaproteobacteria</taxon>
        <taxon>Rhodobacterales</taxon>
        <taxon>Paracoccaceae</taxon>
        <taxon>Sedimentitalea</taxon>
    </lineage>
</organism>
<dbReference type="EMBL" id="JASNJE010000038">
    <property type="protein sequence ID" value="MDK3075448.1"/>
    <property type="molecule type" value="Genomic_DNA"/>
</dbReference>
<keyword evidence="4" id="KW-1185">Reference proteome</keyword>
<reference evidence="3 4" key="1">
    <citation type="submission" date="2023-05" db="EMBL/GenBank/DDBJ databases">
        <title>Sedimentitalea sp. nov. JM2-8.</title>
        <authorList>
            <person name="Huang J."/>
        </authorList>
    </citation>
    <scope>NUCLEOTIDE SEQUENCE [LARGE SCALE GENOMIC DNA]</scope>
    <source>
        <strain evidence="3 4">JM2-8</strain>
    </source>
</reference>
<dbReference type="Gene3D" id="3.30.2400.10">
    <property type="entry name" value="Major capsid protein gp5"/>
    <property type="match status" value="1"/>
</dbReference>
<dbReference type="RefSeq" id="WP_284487375.1">
    <property type="nucleotide sequence ID" value="NZ_JASNJE010000038.1"/>
</dbReference>
<dbReference type="SUPFAM" id="SSF56563">
    <property type="entry name" value="Major capsid protein gp5"/>
    <property type="match status" value="1"/>
</dbReference>
<comment type="subcellular location">
    <subcellularLocation>
        <location evidence="1">Virion</location>
    </subcellularLocation>
</comment>
<dbReference type="Pfam" id="PF05065">
    <property type="entry name" value="Phage_capsid"/>
    <property type="match status" value="1"/>
</dbReference>
<proteinExistence type="predicted"/>
<evidence type="ECO:0000313" key="4">
    <source>
        <dbReference type="Proteomes" id="UP001227126"/>
    </source>
</evidence>
<sequence length="409" mass="43656">MKPHEIKEARAARIAEMRQINETATAANRDLTGEERARFDTLDGEVRNLNTRLSDAERLTEYERLEERAEPINGGTFRRGDLSGYSLAKALVESRAGTLTGLEAEAHQELAKDRAEVRGVMVPTDVILGGETRALLTTGTGGNMVSTDLAAMTDRRRPALKVEAMGATFLRGLSGNIDLPRLSASGTAGWVAENAAAARSDATFAKKSMGPKTVTAEYEISRRMLLQSNQALEPILRADLGYLLAQALDGAAIRGAGANEPTGILADANVTSVTGGAFSSDITADLIAALETDDVTGTAAFLTNPAVMAVARKAKDTTGRVIPLAELFHNQRAEASTQVPRDIGVGGDKNALIYGEWASLYVGYWSGVDLLMNPYHTDVASKGGALLHAFLDADVVVRHPEAFRYAEID</sequence>
<accession>A0ABT7FK66</accession>
<evidence type="ECO:0000259" key="2">
    <source>
        <dbReference type="Pfam" id="PF05065"/>
    </source>
</evidence>
<dbReference type="NCBIfam" id="TIGR01554">
    <property type="entry name" value="major_cap_HK97"/>
    <property type="match status" value="1"/>
</dbReference>
<protein>
    <submittedName>
        <fullName evidence="3">Phage major capsid protein</fullName>
    </submittedName>
</protein>
<name>A0ABT7FK66_9RHOB</name>
<dbReference type="Proteomes" id="UP001227126">
    <property type="component" value="Unassembled WGS sequence"/>
</dbReference>
<dbReference type="InterPro" id="IPR024455">
    <property type="entry name" value="Phage_capsid"/>
</dbReference>